<proteinExistence type="inferred from homology"/>
<evidence type="ECO:0000256" key="2">
    <source>
        <dbReference type="ARBA" id="ARBA00022603"/>
    </source>
</evidence>
<sequence>MSSTADSLASPAQNAERYGALDRLLRQRLLATLGGLAGGRVELVDALGTVRLGQPGGLEVRIEVLDPGFYRAAAAQGSVGVGEAYMDGLWRCDDLVALVRLLVVNRDRLDAMETGLARFGGWLLRGWHALRRNTRAGSRRNIAAHYDLGNDLFKLFLDESMMYSSAIFADEDETLEVAQWRKLERICRKLDLQPGDHLVEIGTGWGGLAVHAASRFGCRVTTTTISKEQHALATERVAAAGLSDRVTVLLEDYRDLQGEYDKLVSIEMVEAIGHQYLYTYLAKCASLLKPEGLALVQAITIEDHRYQQALDSVDFIKRFIFPGSFIPCVSALTGAAARASDLRLVNLEDIGPSYALTLRHWRRRFLDRLDEVRRQGYDERFIRMWEFYLCYCEGGFLERSIGDVHLLLARPGNRRPQYLPAPEVA</sequence>
<keyword evidence="7" id="KW-1185">Reference proteome</keyword>
<keyword evidence="4" id="KW-0949">S-adenosyl-L-methionine</keyword>
<name>A0ABQ1HJJ9_9GAMM</name>
<evidence type="ECO:0000313" key="6">
    <source>
        <dbReference type="EMBL" id="GGA78249.1"/>
    </source>
</evidence>
<comment type="similarity">
    <text evidence="1">Belongs to the CFA/CMAS family.</text>
</comment>
<accession>A0ABQ1HJJ9</accession>
<keyword evidence="5" id="KW-0443">Lipid metabolism</keyword>
<keyword evidence="2" id="KW-0489">Methyltransferase</keyword>
<evidence type="ECO:0000256" key="5">
    <source>
        <dbReference type="ARBA" id="ARBA00023098"/>
    </source>
</evidence>
<dbReference type="Gene3D" id="3.40.50.150">
    <property type="entry name" value="Vaccinia Virus protein VP39"/>
    <property type="match status" value="1"/>
</dbReference>
<evidence type="ECO:0000256" key="4">
    <source>
        <dbReference type="ARBA" id="ARBA00022691"/>
    </source>
</evidence>
<dbReference type="InterPro" id="IPR029063">
    <property type="entry name" value="SAM-dependent_MTases_sf"/>
</dbReference>
<dbReference type="PIRSF" id="PIRSF003085">
    <property type="entry name" value="CMAS"/>
    <property type="match status" value="1"/>
</dbReference>
<organism evidence="6 7">
    <name type="scientific">Arenimonas soli</name>
    <dbReference type="NCBI Taxonomy" id="2269504"/>
    <lineage>
        <taxon>Bacteria</taxon>
        <taxon>Pseudomonadati</taxon>
        <taxon>Pseudomonadota</taxon>
        <taxon>Gammaproteobacteria</taxon>
        <taxon>Lysobacterales</taxon>
        <taxon>Lysobacteraceae</taxon>
        <taxon>Arenimonas</taxon>
    </lineage>
</organism>
<dbReference type="InterPro" id="IPR050723">
    <property type="entry name" value="CFA/CMAS"/>
</dbReference>
<comment type="caution">
    <text evidence="6">The sequence shown here is derived from an EMBL/GenBank/DDBJ whole genome shotgun (WGS) entry which is preliminary data.</text>
</comment>
<keyword evidence="3" id="KW-0808">Transferase</keyword>
<evidence type="ECO:0000313" key="7">
    <source>
        <dbReference type="Proteomes" id="UP000623419"/>
    </source>
</evidence>
<protein>
    <submittedName>
        <fullName evidence="6">Cyclopropane-fatty-acyl-phospholipid synthase</fullName>
    </submittedName>
</protein>
<evidence type="ECO:0000256" key="1">
    <source>
        <dbReference type="ARBA" id="ARBA00010815"/>
    </source>
</evidence>
<dbReference type="SUPFAM" id="SSF53335">
    <property type="entry name" value="S-adenosyl-L-methionine-dependent methyltransferases"/>
    <property type="match status" value="1"/>
</dbReference>
<dbReference type="RefSeq" id="WP_188662832.1">
    <property type="nucleotide sequence ID" value="NZ_BMKC01000001.1"/>
</dbReference>
<gene>
    <name evidence="6" type="primary">cfaA</name>
    <name evidence="6" type="ORF">GCM10011521_15760</name>
</gene>
<dbReference type="InterPro" id="IPR003333">
    <property type="entry name" value="CMAS"/>
</dbReference>
<dbReference type="CDD" id="cd02440">
    <property type="entry name" value="AdoMet_MTases"/>
    <property type="match status" value="1"/>
</dbReference>
<dbReference type="EMBL" id="BMKC01000001">
    <property type="protein sequence ID" value="GGA78249.1"/>
    <property type="molecule type" value="Genomic_DNA"/>
</dbReference>
<reference evidence="7" key="1">
    <citation type="journal article" date="2019" name="Int. J. Syst. Evol. Microbiol.">
        <title>The Global Catalogue of Microorganisms (GCM) 10K type strain sequencing project: providing services to taxonomists for standard genome sequencing and annotation.</title>
        <authorList>
            <consortium name="The Broad Institute Genomics Platform"/>
            <consortium name="The Broad Institute Genome Sequencing Center for Infectious Disease"/>
            <person name="Wu L."/>
            <person name="Ma J."/>
        </authorList>
    </citation>
    <scope>NUCLEOTIDE SEQUENCE [LARGE SCALE GENOMIC DNA]</scope>
    <source>
        <strain evidence="7">CGMCC 1.15905</strain>
    </source>
</reference>
<dbReference type="Proteomes" id="UP000623419">
    <property type="component" value="Unassembled WGS sequence"/>
</dbReference>
<dbReference type="PANTHER" id="PTHR43667:SF2">
    <property type="entry name" value="FATTY ACID C-METHYL TRANSFERASE"/>
    <property type="match status" value="1"/>
</dbReference>
<dbReference type="Pfam" id="PF02353">
    <property type="entry name" value="CMAS"/>
    <property type="match status" value="1"/>
</dbReference>
<evidence type="ECO:0000256" key="3">
    <source>
        <dbReference type="ARBA" id="ARBA00022679"/>
    </source>
</evidence>
<dbReference type="PANTHER" id="PTHR43667">
    <property type="entry name" value="CYCLOPROPANE-FATTY-ACYL-PHOSPHOLIPID SYNTHASE"/>
    <property type="match status" value="1"/>
</dbReference>